<keyword evidence="3" id="KW-0460">Magnesium</keyword>
<evidence type="ECO:0000256" key="1">
    <source>
        <dbReference type="ARBA" id="ARBA00022723"/>
    </source>
</evidence>
<dbReference type="CDD" id="cd01876">
    <property type="entry name" value="YihA_EngB"/>
    <property type="match status" value="1"/>
</dbReference>
<dbReference type="AlphaFoldDB" id="A0A9P1GHG2"/>
<dbReference type="SUPFAM" id="SSF52540">
    <property type="entry name" value="P-loop containing nucleoside triphosphate hydrolases"/>
    <property type="match status" value="1"/>
</dbReference>
<feature type="compositionally biased region" description="Basic and acidic residues" evidence="5">
    <location>
        <begin position="59"/>
        <end position="75"/>
    </location>
</feature>
<evidence type="ECO:0000256" key="5">
    <source>
        <dbReference type="SAM" id="MobiDB-lite"/>
    </source>
</evidence>
<feature type="region of interest" description="Disordered" evidence="5">
    <location>
        <begin position="1"/>
        <end position="27"/>
    </location>
</feature>
<dbReference type="EMBL" id="CAMXCT020005824">
    <property type="protein sequence ID" value="CAL1166723.1"/>
    <property type="molecule type" value="Genomic_DNA"/>
</dbReference>
<gene>
    <name evidence="7" type="ORF">C1SCF055_LOCUS38332</name>
</gene>
<evidence type="ECO:0000313" key="8">
    <source>
        <dbReference type="EMBL" id="CAL4800660.1"/>
    </source>
</evidence>
<dbReference type="PANTHER" id="PTHR11649">
    <property type="entry name" value="MSS1/TRME-RELATED GTP-BINDING PROTEIN"/>
    <property type="match status" value="1"/>
</dbReference>
<evidence type="ECO:0000256" key="2">
    <source>
        <dbReference type="ARBA" id="ARBA00022741"/>
    </source>
</evidence>
<protein>
    <submittedName>
        <fullName evidence="8">Probable GTP-binding protein EngB</fullName>
    </submittedName>
</protein>
<keyword evidence="2" id="KW-0547">Nucleotide-binding</keyword>
<dbReference type="Gene3D" id="3.40.50.300">
    <property type="entry name" value="P-loop containing nucleotide triphosphate hydrolases"/>
    <property type="match status" value="1"/>
</dbReference>
<dbReference type="Pfam" id="PF01926">
    <property type="entry name" value="MMR_HSR1"/>
    <property type="match status" value="1"/>
</dbReference>
<evidence type="ECO:0000256" key="3">
    <source>
        <dbReference type="ARBA" id="ARBA00022842"/>
    </source>
</evidence>
<organism evidence="7">
    <name type="scientific">Cladocopium goreaui</name>
    <dbReference type="NCBI Taxonomy" id="2562237"/>
    <lineage>
        <taxon>Eukaryota</taxon>
        <taxon>Sar</taxon>
        <taxon>Alveolata</taxon>
        <taxon>Dinophyceae</taxon>
        <taxon>Suessiales</taxon>
        <taxon>Symbiodiniaceae</taxon>
        <taxon>Cladocopium</taxon>
    </lineage>
</organism>
<feature type="compositionally biased region" description="Low complexity" evidence="5">
    <location>
        <begin position="87"/>
        <end position="98"/>
    </location>
</feature>
<evidence type="ECO:0000256" key="4">
    <source>
        <dbReference type="ARBA" id="ARBA00023134"/>
    </source>
</evidence>
<sequence>MALPAASAPPGPLCTRSATSATRKAPGRVTATVALVSALSGRTGRLLNLGRRASVSTYRKREEKREQRRRWLEDMERPEEETEKVEVPSGAAPVFAAAAEEDSGGTSSRTQPEPLNWDDPGLNVLERARLAAEDWGEWDESGWSTDPAASYGTDEVIPLPRIFKRRRGEAEAPKAIKNFIELHQLGLRKLPKLARGETRPAIFCGSDPAHDGRRGAVDDGRGDSLGRMAVAVHKGFMRQRARCHPTGDVTGSFPLPERPEVAFIGASNVGKSSLLNALTRTQKLAPAKDDPGVTRSIDWYKCSRLPVDVIDLPGYGYAKGSHYGPLVADFIVHRKSLRLLYCLVDARTGIRPCDWKFYASLGEKGPEKVFILTKCDMVIPKSLAKVATIVLEDIKSIPKSSQRLIMASARMGQGMHDLRCHLCSRAVSMIREVKKRQEKLENAA</sequence>
<reference evidence="8 9" key="2">
    <citation type="submission" date="2024-05" db="EMBL/GenBank/DDBJ databases">
        <authorList>
            <person name="Chen Y."/>
            <person name="Shah S."/>
            <person name="Dougan E. K."/>
            <person name="Thang M."/>
            <person name="Chan C."/>
        </authorList>
    </citation>
    <scope>NUCLEOTIDE SEQUENCE [LARGE SCALE GENOMIC DNA]</scope>
</reference>
<dbReference type="OrthoDB" id="421398at2759"/>
<name>A0A9P1GHG2_9DINO</name>
<reference evidence="7" key="1">
    <citation type="submission" date="2022-10" db="EMBL/GenBank/DDBJ databases">
        <authorList>
            <person name="Chen Y."/>
            <person name="Dougan E. K."/>
            <person name="Chan C."/>
            <person name="Rhodes N."/>
            <person name="Thang M."/>
        </authorList>
    </citation>
    <scope>NUCLEOTIDE SEQUENCE</scope>
</reference>
<dbReference type="EMBL" id="CAMXCT030005824">
    <property type="protein sequence ID" value="CAL4800660.1"/>
    <property type="molecule type" value="Genomic_DNA"/>
</dbReference>
<dbReference type="GO" id="GO:0005525">
    <property type="term" value="F:GTP binding"/>
    <property type="evidence" value="ECO:0007669"/>
    <property type="project" value="UniProtKB-KW"/>
</dbReference>
<dbReference type="EMBL" id="CAMXCT010005824">
    <property type="protein sequence ID" value="CAI4013348.1"/>
    <property type="molecule type" value="Genomic_DNA"/>
</dbReference>
<dbReference type="InterPro" id="IPR006073">
    <property type="entry name" value="GTP-bd"/>
</dbReference>
<dbReference type="PROSITE" id="PS51706">
    <property type="entry name" value="G_ENGB"/>
    <property type="match status" value="1"/>
</dbReference>
<keyword evidence="9" id="KW-1185">Reference proteome</keyword>
<dbReference type="PANTHER" id="PTHR11649:SF13">
    <property type="entry name" value="ENGB-TYPE G DOMAIN-CONTAINING PROTEIN"/>
    <property type="match status" value="1"/>
</dbReference>
<evidence type="ECO:0000313" key="9">
    <source>
        <dbReference type="Proteomes" id="UP001152797"/>
    </source>
</evidence>
<keyword evidence="4" id="KW-0342">GTP-binding</keyword>
<feature type="compositionally biased region" description="Polar residues" evidence="5">
    <location>
        <begin position="104"/>
        <end position="113"/>
    </location>
</feature>
<keyword evidence="1" id="KW-0479">Metal-binding</keyword>
<comment type="caution">
    <text evidence="7">The sequence shown here is derived from an EMBL/GenBank/DDBJ whole genome shotgun (WGS) entry which is preliminary data.</text>
</comment>
<accession>A0A9P1GHG2</accession>
<dbReference type="GO" id="GO:0046872">
    <property type="term" value="F:metal ion binding"/>
    <property type="evidence" value="ECO:0007669"/>
    <property type="project" value="UniProtKB-KW"/>
</dbReference>
<dbReference type="Proteomes" id="UP001152797">
    <property type="component" value="Unassembled WGS sequence"/>
</dbReference>
<feature type="domain" description="EngB-type G" evidence="6">
    <location>
        <begin position="257"/>
        <end position="428"/>
    </location>
</feature>
<feature type="region of interest" description="Disordered" evidence="5">
    <location>
        <begin position="59"/>
        <end position="120"/>
    </location>
</feature>
<proteinExistence type="predicted"/>
<evidence type="ECO:0000259" key="6">
    <source>
        <dbReference type="PROSITE" id="PS51706"/>
    </source>
</evidence>
<dbReference type="InterPro" id="IPR030393">
    <property type="entry name" value="G_ENGB_dom"/>
</dbReference>
<evidence type="ECO:0000313" key="7">
    <source>
        <dbReference type="EMBL" id="CAI4013348.1"/>
    </source>
</evidence>
<dbReference type="PRINTS" id="PR00326">
    <property type="entry name" value="GTP1OBG"/>
</dbReference>
<dbReference type="InterPro" id="IPR027417">
    <property type="entry name" value="P-loop_NTPase"/>
</dbReference>